<dbReference type="InterPro" id="IPR014729">
    <property type="entry name" value="Rossmann-like_a/b/a_fold"/>
</dbReference>
<dbReference type="Gene3D" id="3.40.50.620">
    <property type="entry name" value="HUPs"/>
    <property type="match status" value="1"/>
</dbReference>
<dbReference type="GO" id="GO:0004105">
    <property type="term" value="F:choline-phosphate cytidylyltransferase activity"/>
    <property type="evidence" value="ECO:0007669"/>
    <property type="project" value="UniProtKB-EC"/>
</dbReference>
<dbReference type="EC" id="2.7.7.15" evidence="1"/>
<protein>
    <recommendedName>
        <fullName evidence="1">choline-phosphate cytidylyltransferase</fullName>
        <ecNumber evidence="1">2.7.7.15</ecNumber>
    </recommendedName>
</protein>
<organism evidence="3 4">
    <name type="scientific">Sphagnurus paluster</name>
    <dbReference type="NCBI Taxonomy" id="117069"/>
    <lineage>
        <taxon>Eukaryota</taxon>
        <taxon>Fungi</taxon>
        <taxon>Dikarya</taxon>
        <taxon>Basidiomycota</taxon>
        <taxon>Agaricomycotina</taxon>
        <taxon>Agaricomycetes</taxon>
        <taxon>Agaricomycetidae</taxon>
        <taxon>Agaricales</taxon>
        <taxon>Tricholomatineae</taxon>
        <taxon>Lyophyllaceae</taxon>
        <taxon>Sphagnurus</taxon>
    </lineage>
</organism>
<dbReference type="InterPro" id="IPR004821">
    <property type="entry name" value="Cyt_trans-like"/>
</dbReference>
<evidence type="ECO:0000313" key="3">
    <source>
        <dbReference type="EMBL" id="KAG5653407.1"/>
    </source>
</evidence>
<dbReference type="GO" id="GO:0031210">
    <property type="term" value="F:phosphatidylcholine binding"/>
    <property type="evidence" value="ECO:0007669"/>
    <property type="project" value="TreeGrafter"/>
</dbReference>
<comment type="caution">
    <text evidence="3">The sequence shown here is derived from an EMBL/GenBank/DDBJ whole genome shotgun (WGS) entry which is preliminary data.</text>
</comment>
<dbReference type="Proteomes" id="UP000717328">
    <property type="component" value="Unassembled WGS sequence"/>
</dbReference>
<dbReference type="PANTHER" id="PTHR10739">
    <property type="entry name" value="CYTIDYLYLTRANSFERASE"/>
    <property type="match status" value="1"/>
</dbReference>
<dbReference type="Pfam" id="PF01467">
    <property type="entry name" value="CTP_transf_like"/>
    <property type="match status" value="1"/>
</dbReference>
<dbReference type="OrthoDB" id="17102at2759"/>
<proteinExistence type="predicted"/>
<sequence length="203" mass="22982">MDAPSVLSDDDYDVVSSMESSLNDYGHIATQMVREPPPSKMARDKFESVSWTVDEIQDYTRRSLGVSESGSSSSRTRRVYVDGIFDGFNVGHALQLRQAKLSFPSVYLIVGVYPDHQLQLHGYIASLPDVERCEVVRHCRWVDELIGDAPWVLDSQFLDNHKIDYVALDEGTSVDPAYDKARIRGYDTVKSLSMLSFYWPFAT</sequence>
<dbReference type="GO" id="GO:0005635">
    <property type="term" value="C:nuclear envelope"/>
    <property type="evidence" value="ECO:0007669"/>
    <property type="project" value="TreeGrafter"/>
</dbReference>
<dbReference type="SUPFAM" id="SSF52374">
    <property type="entry name" value="Nucleotidylyl transferase"/>
    <property type="match status" value="1"/>
</dbReference>
<evidence type="ECO:0000313" key="4">
    <source>
        <dbReference type="Proteomes" id="UP000717328"/>
    </source>
</evidence>
<feature type="domain" description="Cytidyltransferase-like" evidence="2">
    <location>
        <begin position="80"/>
        <end position="176"/>
    </location>
</feature>
<dbReference type="InterPro" id="IPR045049">
    <property type="entry name" value="Pcy1-like"/>
</dbReference>
<dbReference type="PANTHER" id="PTHR10739:SF13">
    <property type="entry name" value="CHOLINE-PHOSPHATE CYTIDYLYLTRANSFERASE"/>
    <property type="match status" value="1"/>
</dbReference>
<reference evidence="3" key="1">
    <citation type="submission" date="2021-02" db="EMBL/GenBank/DDBJ databases">
        <authorList>
            <person name="Nieuwenhuis M."/>
            <person name="Van De Peppel L.J.J."/>
        </authorList>
    </citation>
    <scope>NUCLEOTIDE SEQUENCE</scope>
    <source>
        <strain evidence="3">D49</strain>
    </source>
</reference>
<keyword evidence="4" id="KW-1185">Reference proteome</keyword>
<dbReference type="NCBIfam" id="TIGR00125">
    <property type="entry name" value="cyt_tran_rel"/>
    <property type="match status" value="1"/>
</dbReference>
<name>A0A9P7GUM7_9AGAR</name>
<accession>A0A9P7GUM7</accession>
<dbReference type="EMBL" id="JABCKI010000055">
    <property type="protein sequence ID" value="KAG5653407.1"/>
    <property type="molecule type" value="Genomic_DNA"/>
</dbReference>
<dbReference type="AlphaFoldDB" id="A0A9P7GUM7"/>
<reference evidence="3" key="2">
    <citation type="submission" date="2021-10" db="EMBL/GenBank/DDBJ databases">
        <title>Phylogenomics reveals ancestral predisposition of the termite-cultivated fungus Termitomyces towards a domesticated lifestyle.</title>
        <authorList>
            <person name="Auxier B."/>
            <person name="Grum-Grzhimaylo A."/>
            <person name="Cardenas M.E."/>
            <person name="Lodge J.D."/>
            <person name="Laessoe T."/>
            <person name="Pedersen O."/>
            <person name="Smith M.E."/>
            <person name="Kuyper T.W."/>
            <person name="Franco-Molano E.A."/>
            <person name="Baroni T.J."/>
            <person name="Aanen D.K."/>
        </authorList>
    </citation>
    <scope>NUCLEOTIDE SEQUENCE</scope>
    <source>
        <strain evidence="3">D49</strain>
    </source>
</reference>
<evidence type="ECO:0000256" key="1">
    <source>
        <dbReference type="ARBA" id="ARBA00026101"/>
    </source>
</evidence>
<gene>
    <name evidence="3" type="ORF">H0H81_000694</name>
</gene>
<evidence type="ECO:0000259" key="2">
    <source>
        <dbReference type="Pfam" id="PF01467"/>
    </source>
</evidence>